<organism evidence="8 9">
    <name type="scientific">Batrachochytrium salamandrivorans</name>
    <dbReference type="NCBI Taxonomy" id="1357716"/>
    <lineage>
        <taxon>Eukaryota</taxon>
        <taxon>Fungi</taxon>
        <taxon>Fungi incertae sedis</taxon>
        <taxon>Chytridiomycota</taxon>
        <taxon>Chytridiomycota incertae sedis</taxon>
        <taxon>Chytridiomycetes</taxon>
        <taxon>Rhizophydiales</taxon>
        <taxon>Rhizophydiales incertae sedis</taxon>
        <taxon>Batrachochytrium</taxon>
    </lineage>
</organism>
<dbReference type="SUPFAM" id="SSF57701">
    <property type="entry name" value="Zn2/Cys6 DNA-binding domain"/>
    <property type="match status" value="1"/>
</dbReference>
<dbReference type="CDD" id="cd00067">
    <property type="entry name" value="GAL4"/>
    <property type="match status" value="1"/>
</dbReference>
<name>A0ABQ8FHV3_9FUNG</name>
<keyword evidence="9" id="KW-1185">Reference proteome</keyword>
<keyword evidence="3" id="KW-0805">Transcription regulation</keyword>
<sequence length="772" mass="84069">MRPNHTCESCIRKKRKCDRLKPSCTLCKLANIECHYKTHTRTSASSLHRQAGQEDSSVLLLPQGSGREKPHPSLSLSLTLLQQQQQEALLHQLQQSSMSMRVDMNAAANKLSSAKFGQTTAMQDCIPTPPSETIPRMLIPSSDTTTTTTIGTTATATTTIGTTATAATATATDSPMISETFFTHIRPHLLFVSEPFLRKYLPSSPFASYSVNAMCILSTSPIQSTELVQSLRSAAISHLGQAVSHPSPVSVIGMMLLALCTGKVSAPREVSHYLSMTVRLARDISLGSEEGIHALATCEEEKNDLRGIWWSVYQLCHFMECSTGMRSEIKDDDCRLFLPTNNNLSTAISHDLDGELDIALMSLPGWHMPAIANRGLVANMLIIQRILCKASRFSQLSRTNELSGVARVQAHMQLEATLTSWYDVAPPSVKHAADLFVAQAPEYTVEGWRPAFVLGLYHLARIQLWRNAFAQCIQQSSTLALSSRAVSESIHAAQSIASGLAIPMIKHSASRCITPFIVNGLFAAAVCLVTALKLPFRIEETTQMAASLGAIIEGMQILGVVWNFGLFELDVVEQLMAFTSASAVASMMGDLQFPKILRQVGHAKLRAMAIPEFSRCGLVLCNTNNNTNMAFESNSSFTAGSSPDNADASHMSAASTISNGGGSSTVTTATTPSATSSTVTPTTTSMLDSTSDLLKSHMQTSQKSPLEEGFQQQLQQQQQQQLQQQQQPHEQHHLLQSYEQSPDMMDFFQLDAQIYTPSASCGILLEELFSFP</sequence>
<comment type="caution">
    <text evidence="8">The sequence shown here is derived from an EMBL/GenBank/DDBJ whole genome shotgun (WGS) entry which is preliminary data.</text>
</comment>
<dbReference type="PANTHER" id="PTHR47338:SF5">
    <property type="entry name" value="ZN(II)2CYS6 TRANSCRIPTION FACTOR (EUROFUNG)"/>
    <property type="match status" value="1"/>
</dbReference>
<keyword evidence="4" id="KW-0804">Transcription</keyword>
<dbReference type="EMBL" id="JAFCIX010000102">
    <property type="protein sequence ID" value="KAH6598543.1"/>
    <property type="molecule type" value="Genomic_DNA"/>
</dbReference>
<dbReference type="InterPro" id="IPR050815">
    <property type="entry name" value="TF_fung"/>
</dbReference>
<dbReference type="Pfam" id="PF00172">
    <property type="entry name" value="Zn_clus"/>
    <property type="match status" value="1"/>
</dbReference>
<evidence type="ECO:0000256" key="3">
    <source>
        <dbReference type="ARBA" id="ARBA00023015"/>
    </source>
</evidence>
<evidence type="ECO:0000256" key="5">
    <source>
        <dbReference type="ARBA" id="ARBA00023242"/>
    </source>
</evidence>
<feature type="compositionally biased region" description="Low complexity" evidence="6">
    <location>
        <begin position="652"/>
        <end position="691"/>
    </location>
</feature>
<evidence type="ECO:0000256" key="6">
    <source>
        <dbReference type="SAM" id="MobiDB-lite"/>
    </source>
</evidence>
<feature type="region of interest" description="Disordered" evidence="6">
    <location>
        <begin position="128"/>
        <end position="149"/>
    </location>
</feature>
<evidence type="ECO:0000256" key="1">
    <source>
        <dbReference type="ARBA" id="ARBA00004123"/>
    </source>
</evidence>
<dbReference type="CDD" id="cd12148">
    <property type="entry name" value="fungal_TF_MHR"/>
    <property type="match status" value="1"/>
</dbReference>
<dbReference type="SMART" id="SM00066">
    <property type="entry name" value="GAL4"/>
    <property type="match status" value="1"/>
</dbReference>
<keyword evidence="5" id="KW-0539">Nucleus</keyword>
<dbReference type="InterPro" id="IPR036864">
    <property type="entry name" value="Zn2-C6_fun-type_DNA-bd_sf"/>
</dbReference>
<proteinExistence type="predicted"/>
<evidence type="ECO:0000313" key="8">
    <source>
        <dbReference type="EMBL" id="KAH6598543.1"/>
    </source>
</evidence>
<gene>
    <name evidence="8" type="ORF">BASA50_003582</name>
</gene>
<feature type="domain" description="Zn(2)-C6 fungal-type" evidence="7">
    <location>
        <begin position="6"/>
        <end position="36"/>
    </location>
</feature>
<dbReference type="InterPro" id="IPR007219">
    <property type="entry name" value="XnlR_reg_dom"/>
</dbReference>
<feature type="region of interest" description="Disordered" evidence="6">
    <location>
        <begin position="637"/>
        <end position="733"/>
    </location>
</feature>
<protein>
    <recommendedName>
        <fullName evidence="7">Zn(2)-C6 fungal-type domain-containing protein</fullName>
    </recommendedName>
</protein>
<evidence type="ECO:0000313" key="9">
    <source>
        <dbReference type="Proteomes" id="UP001648503"/>
    </source>
</evidence>
<dbReference type="Pfam" id="PF04082">
    <property type="entry name" value="Fungal_trans"/>
    <property type="match status" value="1"/>
</dbReference>
<dbReference type="InterPro" id="IPR001138">
    <property type="entry name" value="Zn2Cys6_DnaBD"/>
</dbReference>
<feature type="compositionally biased region" description="Low complexity" evidence="6">
    <location>
        <begin position="711"/>
        <end position="728"/>
    </location>
</feature>
<evidence type="ECO:0000256" key="2">
    <source>
        <dbReference type="ARBA" id="ARBA00022723"/>
    </source>
</evidence>
<dbReference type="Proteomes" id="UP001648503">
    <property type="component" value="Unassembled WGS sequence"/>
</dbReference>
<dbReference type="Gene3D" id="4.10.240.10">
    <property type="entry name" value="Zn(2)-C6 fungal-type DNA-binding domain"/>
    <property type="match status" value="1"/>
</dbReference>
<reference evidence="8 9" key="1">
    <citation type="submission" date="2021-02" db="EMBL/GenBank/DDBJ databases">
        <title>Variation within the Batrachochytrium salamandrivorans European outbreak.</title>
        <authorList>
            <person name="Kelly M."/>
            <person name="Pasmans F."/>
            <person name="Shea T.P."/>
            <person name="Munoz J.F."/>
            <person name="Carranza S."/>
            <person name="Cuomo C.A."/>
            <person name="Martel A."/>
        </authorList>
    </citation>
    <scope>NUCLEOTIDE SEQUENCE [LARGE SCALE GENOMIC DNA]</scope>
    <source>
        <strain evidence="8 9">AMFP18/2</strain>
    </source>
</reference>
<evidence type="ECO:0000256" key="4">
    <source>
        <dbReference type="ARBA" id="ARBA00023163"/>
    </source>
</evidence>
<keyword evidence="2" id="KW-0479">Metal-binding</keyword>
<dbReference type="PANTHER" id="PTHR47338">
    <property type="entry name" value="ZN(II)2CYS6 TRANSCRIPTION FACTOR (EUROFUNG)-RELATED"/>
    <property type="match status" value="1"/>
</dbReference>
<evidence type="ECO:0000259" key="7">
    <source>
        <dbReference type="PROSITE" id="PS50048"/>
    </source>
</evidence>
<comment type="subcellular location">
    <subcellularLocation>
        <location evidence="1">Nucleus</location>
    </subcellularLocation>
</comment>
<dbReference type="PROSITE" id="PS50048">
    <property type="entry name" value="ZN2_CY6_FUNGAL_2"/>
    <property type="match status" value="1"/>
</dbReference>
<accession>A0ABQ8FHV3</accession>